<dbReference type="GO" id="GO:0051539">
    <property type="term" value="F:4 iron, 4 sulfur cluster binding"/>
    <property type="evidence" value="ECO:0007669"/>
    <property type="project" value="UniProtKB-KW"/>
</dbReference>
<dbReference type="GO" id="GO:0030151">
    <property type="term" value="F:molybdenum ion binding"/>
    <property type="evidence" value="ECO:0007669"/>
    <property type="project" value="TreeGrafter"/>
</dbReference>
<feature type="domain" description="4Fe-4S Mo/W bis-MGD-type" evidence="9">
    <location>
        <begin position="43"/>
        <end position="99"/>
    </location>
</feature>
<evidence type="ECO:0000256" key="2">
    <source>
        <dbReference type="ARBA" id="ARBA00004196"/>
    </source>
</evidence>
<dbReference type="GO" id="GO:0009061">
    <property type="term" value="P:anaerobic respiration"/>
    <property type="evidence" value="ECO:0007669"/>
    <property type="project" value="TreeGrafter"/>
</dbReference>
<accession>A0A1L7D401</accession>
<dbReference type="GO" id="GO:0030313">
    <property type="term" value="C:cell envelope"/>
    <property type="evidence" value="ECO:0007669"/>
    <property type="project" value="UniProtKB-SubCell"/>
</dbReference>
<comment type="similarity">
    <text evidence="3">Belongs to the prokaryotic molybdopterin-containing oxidoreductase family.</text>
</comment>
<dbReference type="Proteomes" id="UP000185491">
    <property type="component" value="Chromosome"/>
</dbReference>
<dbReference type="Gene3D" id="2.20.25.90">
    <property type="entry name" value="ADC-like domains"/>
    <property type="match status" value="1"/>
</dbReference>
<dbReference type="STRING" id="161895.CPHO_07985"/>
<keyword evidence="4" id="KW-0004">4Fe-4S</keyword>
<keyword evidence="8" id="KW-0411">Iron-sulfur</keyword>
<evidence type="ECO:0000256" key="7">
    <source>
        <dbReference type="ARBA" id="ARBA00023004"/>
    </source>
</evidence>
<evidence type="ECO:0000256" key="5">
    <source>
        <dbReference type="ARBA" id="ARBA00022723"/>
    </source>
</evidence>
<dbReference type="SMART" id="SM00926">
    <property type="entry name" value="Molybdop_Fe4S4"/>
    <property type="match status" value="1"/>
</dbReference>
<comment type="cofactor">
    <cofactor evidence="1">
        <name>[4Fe-4S] cluster</name>
        <dbReference type="ChEBI" id="CHEBI:49883"/>
    </cofactor>
</comment>
<evidence type="ECO:0000256" key="8">
    <source>
        <dbReference type="ARBA" id="ARBA00023014"/>
    </source>
</evidence>
<evidence type="ECO:0000256" key="1">
    <source>
        <dbReference type="ARBA" id="ARBA00001966"/>
    </source>
</evidence>
<gene>
    <name evidence="10" type="ORF">CPHO_07985</name>
</gene>
<keyword evidence="6" id="KW-0560">Oxidoreductase</keyword>
<dbReference type="PROSITE" id="PS51669">
    <property type="entry name" value="4FE4S_MOW_BIS_MGD"/>
    <property type="match status" value="1"/>
</dbReference>
<keyword evidence="11" id="KW-1185">Reference proteome</keyword>
<dbReference type="InterPro" id="IPR006963">
    <property type="entry name" value="Mopterin_OxRdtase_4Fe-4S_dom"/>
</dbReference>
<reference evidence="10 11" key="1">
    <citation type="submission" date="2014-08" db="EMBL/GenBank/DDBJ databases">
        <title>Complete genome sequence of Corynebacterium phocae M408/89/1(T)(=DSM 44612(T)), isolated from the common seal (Phoca vitulina).</title>
        <authorList>
            <person name="Ruckert C."/>
            <person name="Albersmeier A."/>
            <person name="Winkler A."/>
            <person name="Kalinowski J."/>
        </authorList>
    </citation>
    <scope>NUCLEOTIDE SEQUENCE [LARGE SCALE GENOMIC DNA]</scope>
    <source>
        <strain evidence="10 11">M408/89/1</strain>
    </source>
</reference>
<proteinExistence type="inferred from homology"/>
<name>A0A1L7D401_9CORY</name>
<organism evidence="10 11">
    <name type="scientific">Corynebacterium phocae</name>
    <dbReference type="NCBI Taxonomy" id="161895"/>
    <lineage>
        <taxon>Bacteria</taxon>
        <taxon>Bacillati</taxon>
        <taxon>Actinomycetota</taxon>
        <taxon>Actinomycetes</taxon>
        <taxon>Mycobacteriales</taxon>
        <taxon>Corynebacteriaceae</taxon>
        <taxon>Corynebacterium</taxon>
    </lineage>
</organism>
<dbReference type="PANTHER" id="PTHR43598">
    <property type="entry name" value="TUNGSTEN-CONTAINING FORMYLMETHANOFURAN DEHYDROGENASE 2 SUBUNIT B"/>
    <property type="match status" value="1"/>
</dbReference>
<evidence type="ECO:0000256" key="4">
    <source>
        <dbReference type="ARBA" id="ARBA00022485"/>
    </source>
</evidence>
<dbReference type="KEGG" id="cpho:CPHO_07985"/>
<keyword evidence="7" id="KW-0408">Iron</keyword>
<dbReference type="PANTHER" id="PTHR43598:SF1">
    <property type="entry name" value="FORMATE DEHYDROGENASE-O MAJOR SUBUNIT"/>
    <property type="match status" value="1"/>
</dbReference>
<dbReference type="EMBL" id="CP009249">
    <property type="protein sequence ID" value="APT92835.1"/>
    <property type="molecule type" value="Genomic_DNA"/>
</dbReference>
<dbReference type="GO" id="GO:0016491">
    <property type="term" value="F:oxidoreductase activity"/>
    <property type="evidence" value="ECO:0007669"/>
    <property type="project" value="UniProtKB-KW"/>
</dbReference>
<evidence type="ECO:0000313" key="10">
    <source>
        <dbReference type="EMBL" id="APT92835.1"/>
    </source>
</evidence>
<dbReference type="SUPFAM" id="SSF53706">
    <property type="entry name" value="Formate dehydrogenase/DMSO reductase, domains 1-3"/>
    <property type="match status" value="1"/>
</dbReference>
<dbReference type="AlphaFoldDB" id="A0A1L7D401"/>
<dbReference type="OrthoDB" id="7376058at2"/>
<comment type="subcellular location">
    <subcellularLocation>
        <location evidence="2">Cell envelope</location>
    </subcellularLocation>
</comment>
<evidence type="ECO:0000259" key="9">
    <source>
        <dbReference type="PROSITE" id="PS51669"/>
    </source>
</evidence>
<keyword evidence="5" id="KW-0479">Metal-binding</keyword>
<sequence>MSKFSPLNWPVVRQLRAADAFARDVNTQTGKSRELEGRIDSADRMVKSVCPYCAVGCSQRVYVKDERVIQVEGDPDSPISRGRLCPKGSASEQLINSATRLTKIKYRAPYATEWTELDTDTAMEMITDRFLASRKAKWQEVDESGRPLRRTMGVAGLGGATLDNEENYLIKKLFTATGAIQVENQARI</sequence>
<dbReference type="GO" id="GO:0009055">
    <property type="term" value="F:electron transfer activity"/>
    <property type="evidence" value="ECO:0007669"/>
    <property type="project" value="TreeGrafter"/>
</dbReference>
<evidence type="ECO:0000256" key="3">
    <source>
        <dbReference type="ARBA" id="ARBA00010312"/>
    </source>
</evidence>
<evidence type="ECO:0000256" key="6">
    <source>
        <dbReference type="ARBA" id="ARBA00023002"/>
    </source>
</evidence>
<dbReference type="Pfam" id="PF04879">
    <property type="entry name" value="Molybdop_Fe4S4"/>
    <property type="match status" value="1"/>
</dbReference>
<evidence type="ECO:0000313" key="11">
    <source>
        <dbReference type="Proteomes" id="UP000185491"/>
    </source>
</evidence>
<protein>
    <submittedName>
        <fullName evidence="10">Dehydrogenase</fullName>
    </submittedName>
</protein>
<dbReference type="Gene3D" id="3.40.50.740">
    <property type="match status" value="1"/>
</dbReference>